<evidence type="ECO:0000256" key="6">
    <source>
        <dbReference type="ARBA" id="ARBA00022989"/>
    </source>
</evidence>
<keyword evidence="7 9" id="KW-0472">Membrane</keyword>
<dbReference type="InterPro" id="IPR017452">
    <property type="entry name" value="GPCR_Rhodpsn_7TM"/>
</dbReference>
<feature type="transmembrane region" description="Helical" evidence="9">
    <location>
        <begin position="99"/>
        <end position="120"/>
    </location>
</feature>
<keyword evidence="11" id="KW-1185">Reference proteome</keyword>
<keyword evidence="3" id="KW-0716">Sensory transduction</keyword>
<feature type="transmembrane region" description="Helical" evidence="9">
    <location>
        <begin position="140"/>
        <end position="164"/>
    </location>
</feature>
<dbReference type="RefSeq" id="XP_015270320.1">
    <property type="nucleotide sequence ID" value="XM_015414834.1"/>
</dbReference>
<comment type="subcellular location">
    <subcellularLocation>
        <location evidence="1">Cell membrane</location>
        <topology evidence="1">Multi-pass membrane protein</topology>
    </subcellularLocation>
</comment>
<dbReference type="CDD" id="cd15225">
    <property type="entry name" value="7tmA_OR10A-like"/>
    <property type="match status" value="1"/>
</dbReference>
<organism evidence="11 12">
    <name type="scientific">Gekko japonicus</name>
    <name type="common">Schlegel's Japanese gecko</name>
    <dbReference type="NCBI Taxonomy" id="146911"/>
    <lineage>
        <taxon>Eukaryota</taxon>
        <taxon>Metazoa</taxon>
        <taxon>Chordata</taxon>
        <taxon>Craniata</taxon>
        <taxon>Vertebrata</taxon>
        <taxon>Euteleostomi</taxon>
        <taxon>Lepidosauria</taxon>
        <taxon>Squamata</taxon>
        <taxon>Bifurcata</taxon>
        <taxon>Gekkota</taxon>
        <taxon>Gekkonidae</taxon>
        <taxon>Gekkoninae</taxon>
        <taxon>Gekko</taxon>
    </lineage>
</organism>
<evidence type="ECO:0000256" key="5">
    <source>
        <dbReference type="ARBA" id="ARBA00022725"/>
    </source>
</evidence>
<feature type="transmembrane region" description="Helical" evidence="9">
    <location>
        <begin position="273"/>
        <end position="292"/>
    </location>
</feature>
<feature type="transmembrane region" description="Helical" evidence="9">
    <location>
        <begin position="197"/>
        <end position="216"/>
    </location>
</feature>
<protein>
    <submittedName>
        <fullName evidence="12">Olfactory receptor 10A2-like</fullName>
    </submittedName>
</protein>
<evidence type="ECO:0000313" key="12">
    <source>
        <dbReference type="RefSeq" id="XP_015270320.1"/>
    </source>
</evidence>
<keyword evidence="8" id="KW-0807">Transducer</keyword>
<dbReference type="PROSITE" id="PS50262">
    <property type="entry name" value="G_PROTEIN_RECEP_F1_2"/>
    <property type="match status" value="1"/>
</dbReference>
<accession>A0ABM1K9D3</accession>
<keyword evidence="6 9" id="KW-1133">Transmembrane helix</keyword>
<evidence type="ECO:0000256" key="1">
    <source>
        <dbReference type="ARBA" id="ARBA00004651"/>
    </source>
</evidence>
<feature type="transmembrane region" description="Helical" evidence="9">
    <location>
        <begin position="60"/>
        <end position="79"/>
    </location>
</feature>
<proteinExistence type="predicted"/>
<feature type="transmembrane region" description="Helical" evidence="9">
    <location>
        <begin position="237"/>
        <end position="253"/>
    </location>
</feature>
<dbReference type="PANTHER" id="PTHR26453">
    <property type="entry name" value="OLFACTORY RECEPTOR"/>
    <property type="match status" value="1"/>
</dbReference>
<dbReference type="Proteomes" id="UP000694871">
    <property type="component" value="Unplaced"/>
</dbReference>
<keyword evidence="4 9" id="KW-0812">Transmembrane</keyword>
<dbReference type="InterPro" id="IPR000276">
    <property type="entry name" value="GPCR_Rhodpsn"/>
</dbReference>
<sequence length="323" mass="36639">MVWSNQTGIKEFNLLGFSNLGQLQTLLFVVFFLIYMATLMGNTLIILITRIDTALHSPMYFFLQNLAFAEVGFITLIVPKMLVNLLVEKKTISWSGCRLQIFGVVYFVTMECFLFIAMAYDRFVAICNPLRYTVIMNRKFCMLLVIAVWASGFPVGTLQVTWLFSFPFCGSLTVPHFFCDGPPILHLVCADTSNFELYSLIGTLLIILCPFLLLLGSYTHIINTIFRMPSAEGRRKAFSTCSSHMIVVTLFYGSTSLTHFRPKSSYSPGTRQLLSLSYTVFTPMLNPLIYSLRNKEMRAALNRLLSQKRKCIGVSKSFQISKP</sequence>
<evidence type="ECO:0000313" key="11">
    <source>
        <dbReference type="Proteomes" id="UP000694871"/>
    </source>
</evidence>
<dbReference type="GeneID" id="107113499"/>
<dbReference type="PRINTS" id="PR00237">
    <property type="entry name" value="GPCRRHODOPSN"/>
</dbReference>
<reference evidence="12" key="1">
    <citation type="submission" date="2025-08" db="UniProtKB">
        <authorList>
            <consortium name="RefSeq"/>
        </authorList>
    </citation>
    <scope>IDENTIFICATION</scope>
</reference>
<dbReference type="Pfam" id="PF13853">
    <property type="entry name" value="7tm_4"/>
    <property type="match status" value="1"/>
</dbReference>
<dbReference type="Gene3D" id="1.20.1070.10">
    <property type="entry name" value="Rhodopsin 7-helix transmembrane proteins"/>
    <property type="match status" value="1"/>
</dbReference>
<keyword evidence="5" id="KW-0552">Olfaction</keyword>
<evidence type="ECO:0000256" key="4">
    <source>
        <dbReference type="ARBA" id="ARBA00022692"/>
    </source>
</evidence>
<evidence type="ECO:0000256" key="8">
    <source>
        <dbReference type="ARBA" id="ARBA00023224"/>
    </source>
</evidence>
<keyword evidence="2" id="KW-1003">Cell membrane</keyword>
<evidence type="ECO:0000256" key="7">
    <source>
        <dbReference type="ARBA" id="ARBA00023136"/>
    </source>
</evidence>
<feature type="transmembrane region" description="Helical" evidence="9">
    <location>
        <begin position="26"/>
        <end position="48"/>
    </location>
</feature>
<feature type="domain" description="G-protein coupled receptors family 1 profile" evidence="10">
    <location>
        <begin position="41"/>
        <end position="290"/>
    </location>
</feature>
<dbReference type="SUPFAM" id="SSF81321">
    <property type="entry name" value="Family A G protein-coupled receptor-like"/>
    <property type="match status" value="1"/>
</dbReference>
<dbReference type="PRINTS" id="PR00245">
    <property type="entry name" value="OLFACTORYR"/>
</dbReference>
<evidence type="ECO:0000256" key="9">
    <source>
        <dbReference type="SAM" id="Phobius"/>
    </source>
</evidence>
<name>A0ABM1K9D3_GEKJA</name>
<evidence type="ECO:0000256" key="2">
    <source>
        <dbReference type="ARBA" id="ARBA00022475"/>
    </source>
</evidence>
<gene>
    <name evidence="12" type="primary">LOC107113499</name>
</gene>
<dbReference type="InterPro" id="IPR000725">
    <property type="entry name" value="Olfact_rcpt"/>
</dbReference>
<evidence type="ECO:0000256" key="3">
    <source>
        <dbReference type="ARBA" id="ARBA00022606"/>
    </source>
</evidence>
<evidence type="ECO:0000259" key="10">
    <source>
        <dbReference type="PROSITE" id="PS50262"/>
    </source>
</evidence>